<keyword evidence="3" id="KW-1185">Reference proteome</keyword>
<comment type="caution">
    <text evidence="2">The sequence shown here is derived from an EMBL/GenBank/DDBJ whole genome shotgun (WGS) entry which is preliminary data.</text>
</comment>
<dbReference type="InterPro" id="IPR037523">
    <property type="entry name" value="VOC_core"/>
</dbReference>
<dbReference type="SUPFAM" id="SSF54593">
    <property type="entry name" value="Glyoxalase/Bleomycin resistance protein/Dihydroxybiphenyl dioxygenase"/>
    <property type="match status" value="1"/>
</dbReference>
<dbReference type="Gene3D" id="3.10.180.10">
    <property type="entry name" value="2,3-Dihydroxybiphenyl 1,2-Dioxygenase, domain 1"/>
    <property type="match status" value="1"/>
</dbReference>
<dbReference type="AlphaFoldDB" id="A0AA39WJB8"/>
<dbReference type="InterPro" id="IPR029068">
    <property type="entry name" value="Glyas_Bleomycin-R_OHBP_Dase"/>
</dbReference>
<reference evidence="2" key="1">
    <citation type="submission" date="2023-06" db="EMBL/GenBank/DDBJ databases">
        <title>Genome-scale phylogeny and comparative genomics of the fungal order Sordariales.</title>
        <authorList>
            <consortium name="Lawrence Berkeley National Laboratory"/>
            <person name="Hensen N."/>
            <person name="Bonometti L."/>
            <person name="Westerberg I."/>
            <person name="Brannstrom I.O."/>
            <person name="Guillou S."/>
            <person name="Cros-Aarteil S."/>
            <person name="Calhoun S."/>
            <person name="Haridas S."/>
            <person name="Kuo A."/>
            <person name="Mondo S."/>
            <person name="Pangilinan J."/>
            <person name="Riley R."/>
            <person name="Labutti K."/>
            <person name="Andreopoulos B."/>
            <person name="Lipzen A."/>
            <person name="Chen C."/>
            <person name="Yanf M."/>
            <person name="Daum C."/>
            <person name="Ng V."/>
            <person name="Clum A."/>
            <person name="Steindorff A."/>
            <person name="Ohm R."/>
            <person name="Martin F."/>
            <person name="Silar P."/>
            <person name="Natvig D."/>
            <person name="Lalanne C."/>
            <person name="Gautier V."/>
            <person name="Ament-Velasquez S.L."/>
            <person name="Kruys A."/>
            <person name="Hutchinson M.I."/>
            <person name="Powell A.J."/>
            <person name="Barry K."/>
            <person name="Miller A.N."/>
            <person name="Grigoriev I.V."/>
            <person name="Debuchy R."/>
            <person name="Gladieux P."/>
            <person name="Thoren M.H."/>
            <person name="Johannesson H."/>
        </authorList>
    </citation>
    <scope>NUCLEOTIDE SEQUENCE</scope>
    <source>
        <strain evidence="2">CBS 606.72</strain>
    </source>
</reference>
<dbReference type="InterPro" id="IPR052164">
    <property type="entry name" value="Anthracycline_SecMetBiosynth"/>
</dbReference>
<dbReference type="EMBL" id="JAULSU010000005">
    <property type="protein sequence ID" value="KAK0616481.1"/>
    <property type="molecule type" value="Genomic_DNA"/>
</dbReference>
<accession>A0AA39WJB8</accession>
<protein>
    <recommendedName>
        <fullName evidence="1">VOC domain-containing protein</fullName>
    </recommendedName>
</protein>
<dbReference type="InterPro" id="IPR004360">
    <property type="entry name" value="Glyas_Fos-R_dOase_dom"/>
</dbReference>
<sequence>MEGWKAPKLGSPVWIDIASSDLPRAQKFYSTVFNWTFNAPAAKDKDASGNIELAKFDFNPDVTLTGSVRRTPEETGVLSPGRGGICLYWLVDDVEKIGEVIEKEGGKMLSGAVKEGEFGLYRFFEDTEGNLGAVYAIKK</sequence>
<dbReference type="PANTHER" id="PTHR33993">
    <property type="entry name" value="GLYOXALASE-RELATED"/>
    <property type="match status" value="1"/>
</dbReference>
<dbReference type="Proteomes" id="UP001175000">
    <property type="component" value="Unassembled WGS sequence"/>
</dbReference>
<evidence type="ECO:0000313" key="3">
    <source>
        <dbReference type="Proteomes" id="UP001175000"/>
    </source>
</evidence>
<name>A0AA39WJB8_9PEZI</name>
<evidence type="ECO:0000259" key="1">
    <source>
        <dbReference type="PROSITE" id="PS51819"/>
    </source>
</evidence>
<evidence type="ECO:0000313" key="2">
    <source>
        <dbReference type="EMBL" id="KAK0616481.1"/>
    </source>
</evidence>
<proteinExistence type="predicted"/>
<feature type="domain" description="VOC" evidence="1">
    <location>
        <begin position="11"/>
        <end position="137"/>
    </location>
</feature>
<gene>
    <name evidence="2" type="ORF">B0T14DRAFT_568081</name>
</gene>
<organism evidence="2 3">
    <name type="scientific">Immersiella caudata</name>
    <dbReference type="NCBI Taxonomy" id="314043"/>
    <lineage>
        <taxon>Eukaryota</taxon>
        <taxon>Fungi</taxon>
        <taxon>Dikarya</taxon>
        <taxon>Ascomycota</taxon>
        <taxon>Pezizomycotina</taxon>
        <taxon>Sordariomycetes</taxon>
        <taxon>Sordariomycetidae</taxon>
        <taxon>Sordariales</taxon>
        <taxon>Lasiosphaeriaceae</taxon>
        <taxon>Immersiella</taxon>
    </lineage>
</organism>
<dbReference type="Pfam" id="PF00903">
    <property type="entry name" value="Glyoxalase"/>
    <property type="match status" value="1"/>
</dbReference>
<dbReference type="PROSITE" id="PS51819">
    <property type="entry name" value="VOC"/>
    <property type="match status" value="1"/>
</dbReference>